<dbReference type="PANTHER" id="PTHR11012:SF54">
    <property type="entry name" value="CHK KINASE-LIKE DOMAIN-CONTAINING PROTEIN"/>
    <property type="match status" value="1"/>
</dbReference>
<gene>
    <name evidence="2" type="ORF">O3G_MSEX009914</name>
</gene>
<reference evidence="2" key="2">
    <citation type="submission" date="2020-12" db="EMBL/GenBank/DDBJ databases">
        <authorList>
            <person name="Kanost M."/>
        </authorList>
    </citation>
    <scope>NUCLEOTIDE SEQUENCE</scope>
</reference>
<keyword evidence="3" id="KW-1185">Reference proteome</keyword>
<evidence type="ECO:0000313" key="2">
    <source>
        <dbReference type="EMBL" id="KAG6456730.1"/>
    </source>
</evidence>
<evidence type="ECO:0000313" key="3">
    <source>
        <dbReference type="Proteomes" id="UP000791440"/>
    </source>
</evidence>
<dbReference type="EMBL" id="JH668521">
    <property type="protein sequence ID" value="KAG6456730.1"/>
    <property type="molecule type" value="Genomic_DNA"/>
</dbReference>
<reference evidence="2" key="1">
    <citation type="journal article" date="2016" name="Insect Biochem. Mol. Biol.">
        <title>Multifaceted biological insights from a draft genome sequence of the tobacco hornworm moth, Manduca sexta.</title>
        <authorList>
            <person name="Kanost M.R."/>
            <person name="Arrese E.L."/>
            <person name="Cao X."/>
            <person name="Chen Y.R."/>
            <person name="Chellapilla S."/>
            <person name="Goldsmith M.R."/>
            <person name="Grosse-Wilde E."/>
            <person name="Heckel D.G."/>
            <person name="Herndon N."/>
            <person name="Jiang H."/>
            <person name="Papanicolaou A."/>
            <person name="Qu J."/>
            <person name="Soulages J.L."/>
            <person name="Vogel H."/>
            <person name="Walters J."/>
            <person name="Waterhouse R.M."/>
            <person name="Ahn S.J."/>
            <person name="Almeida F.C."/>
            <person name="An C."/>
            <person name="Aqrawi P."/>
            <person name="Bretschneider A."/>
            <person name="Bryant W.B."/>
            <person name="Bucks S."/>
            <person name="Chao H."/>
            <person name="Chevignon G."/>
            <person name="Christen J.M."/>
            <person name="Clarke D.F."/>
            <person name="Dittmer N.T."/>
            <person name="Ferguson L.C.F."/>
            <person name="Garavelou S."/>
            <person name="Gordon K.H.J."/>
            <person name="Gunaratna R.T."/>
            <person name="Han Y."/>
            <person name="Hauser F."/>
            <person name="He Y."/>
            <person name="Heidel-Fischer H."/>
            <person name="Hirsh A."/>
            <person name="Hu Y."/>
            <person name="Jiang H."/>
            <person name="Kalra D."/>
            <person name="Klinner C."/>
            <person name="Konig C."/>
            <person name="Kovar C."/>
            <person name="Kroll A.R."/>
            <person name="Kuwar S.S."/>
            <person name="Lee S.L."/>
            <person name="Lehman R."/>
            <person name="Li K."/>
            <person name="Li Z."/>
            <person name="Liang H."/>
            <person name="Lovelace S."/>
            <person name="Lu Z."/>
            <person name="Mansfield J.H."/>
            <person name="McCulloch K.J."/>
            <person name="Mathew T."/>
            <person name="Morton B."/>
            <person name="Muzny D.M."/>
            <person name="Neunemann D."/>
            <person name="Ongeri F."/>
            <person name="Pauchet Y."/>
            <person name="Pu L.L."/>
            <person name="Pyrousis I."/>
            <person name="Rao X.J."/>
            <person name="Redding A."/>
            <person name="Roesel C."/>
            <person name="Sanchez-Gracia A."/>
            <person name="Schaack S."/>
            <person name="Shukla A."/>
            <person name="Tetreau G."/>
            <person name="Wang Y."/>
            <person name="Xiong G.H."/>
            <person name="Traut W."/>
            <person name="Walsh T.K."/>
            <person name="Worley K.C."/>
            <person name="Wu D."/>
            <person name="Wu W."/>
            <person name="Wu Y.Q."/>
            <person name="Zhang X."/>
            <person name="Zou Z."/>
            <person name="Zucker H."/>
            <person name="Briscoe A.D."/>
            <person name="Burmester T."/>
            <person name="Clem R.J."/>
            <person name="Feyereisen R."/>
            <person name="Grimmelikhuijzen C.J.P."/>
            <person name="Hamodrakas S.J."/>
            <person name="Hansson B.S."/>
            <person name="Huguet E."/>
            <person name="Jermiin L.S."/>
            <person name="Lan Q."/>
            <person name="Lehman H.K."/>
            <person name="Lorenzen M."/>
            <person name="Merzendorfer H."/>
            <person name="Michalopoulos I."/>
            <person name="Morton D.B."/>
            <person name="Muthukrishnan S."/>
            <person name="Oakeshott J.G."/>
            <person name="Palmer W."/>
            <person name="Park Y."/>
            <person name="Passarelli A.L."/>
            <person name="Rozas J."/>
            <person name="Schwartz L.M."/>
            <person name="Smith W."/>
            <person name="Southgate A."/>
            <person name="Vilcinskas A."/>
            <person name="Vogt R."/>
            <person name="Wang P."/>
            <person name="Werren J."/>
            <person name="Yu X.Q."/>
            <person name="Zhou J.J."/>
            <person name="Brown S.J."/>
            <person name="Scherer S.E."/>
            <person name="Richards S."/>
            <person name="Blissard G.W."/>
        </authorList>
    </citation>
    <scope>NUCLEOTIDE SEQUENCE</scope>
</reference>
<protein>
    <recommendedName>
        <fullName evidence="1">CHK kinase-like domain-containing protein</fullName>
    </recommendedName>
</protein>
<dbReference type="InterPro" id="IPR004119">
    <property type="entry name" value="EcKL"/>
</dbReference>
<dbReference type="InterPro" id="IPR015897">
    <property type="entry name" value="CHK_kinase-like"/>
</dbReference>
<accession>A0A921ZFR9</accession>
<dbReference type="PANTHER" id="PTHR11012">
    <property type="entry name" value="PROTEIN KINASE-LIKE DOMAIN-CONTAINING"/>
    <property type="match status" value="1"/>
</dbReference>
<feature type="domain" description="CHK kinase-like" evidence="1">
    <location>
        <begin position="152"/>
        <end position="344"/>
    </location>
</feature>
<dbReference type="SMART" id="SM00587">
    <property type="entry name" value="CHK"/>
    <property type="match status" value="1"/>
</dbReference>
<evidence type="ECO:0000259" key="1">
    <source>
        <dbReference type="SMART" id="SM00587"/>
    </source>
</evidence>
<sequence length="434" mass="50213">MFYIKCYIDNRLSLKALCDDNMGLQFEGAIDNISEPQLAFIRDVLEKRGYKDTKVTFEAVGQAGDNYVANVKRIVVRNENGVFQMIAKIAPQHEFLRNAVETDQVFKNELIMYKLVLPKFQQLEEQADLLKEDRLRFAECYGASMTAPHEVILLEDMNEPGFIMLDRFKPLSDECIRSVLRNLALLHSLSYALKHKELDVFNEYKNSLFDMWGNLMDKPLTKTHFDSMQNTFMKIVDGDHRKRIIKDSIIQGITLGIKFAKQDEGSKYSIIQQGDSWINNILFRFDGDSLQESVLIDYQMSKESNPSCDILYMLLTCTDHESRLKHYHDWIDFYHSELDKALANHGLKSNYVYPRDKLDADLKRYAKVMFGLAVIVAHSLAKKNEDAAKMKEIMKEEVDADSLNELLQIDDETTQILKRRLEGLVDSLLKFGLL</sequence>
<dbReference type="AlphaFoldDB" id="A0A921ZFR9"/>
<dbReference type="Proteomes" id="UP000791440">
    <property type="component" value="Unassembled WGS sequence"/>
</dbReference>
<comment type="caution">
    <text evidence="2">The sequence shown here is derived from an EMBL/GenBank/DDBJ whole genome shotgun (WGS) entry which is preliminary data.</text>
</comment>
<dbReference type="Pfam" id="PF02958">
    <property type="entry name" value="EcKL"/>
    <property type="match status" value="1"/>
</dbReference>
<organism evidence="2 3">
    <name type="scientific">Manduca sexta</name>
    <name type="common">Tobacco hawkmoth</name>
    <name type="synonym">Tobacco hornworm</name>
    <dbReference type="NCBI Taxonomy" id="7130"/>
    <lineage>
        <taxon>Eukaryota</taxon>
        <taxon>Metazoa</taxon>
        <taxon>Ecdysozoa</taxon>
        <taxon>Arthropoda</taxon>
        <taxon>Hexapoda</taxon>
        <taxon>Insecta</taxon>
        <taxon>Pterygota</taxon>
        <taxon>Neoptera</taxon>
        <taxon>Endopterygota</taxon>
        <taxon>Lepidoptera</taxon>
        <taxon>Glossata</taxon>
        <taxon>Ditrysia</taxon>
        <taxon>Bombycoidea</taxon>
        <taxon>Sphingidae</taxon>
        <taxon>Sphinginae</taxon>
        <taxon>Sphingini</taxon>
        <taxon>Manduca</taxon>
    </lineage>
</organism>
<proteinExistence type="predicted"/>
<name>A0A921ZFR9_MANSE</name>